<feature type="transmembrane region" description="Helical" evidence="8">
    <location>
        <begin position="355"/>
        <end position="376"/>
    </location>
</feature>
<keyword evidence="6" id="KW-0406">Ion transport</keyword>
<evidence type="ECO:0000256" key="3">
    <source>
        <dbReference type="ARBA" id="ARBA00022449"/>
    </source>
</evidence>
<feature type="transmembrane region" description="Helical" evidence="8">
    <location>
        <begin position="321"/>
        <end position="343"/>
    </location>
</feature>
<comment type="caution">
    <text evidence="10">The sequence shown here is derived from an EMBL/GenBank/DDBJ whole genome shotgun (WGS) entry which is preliminary data.</text>
</comment>
<gene>
    <name evidence="10" type="ORF">IFK94_08705</name>
</gene>
<feature type="transmembrane region" description="Helical" evidence="8">
    <location>
        <begin position="169"/>
        <end position="189"/>
    </location>
</feature>
<dbReference type="InterPro" id="IPR038770">
    <property type="entry name" value="Na+/solute_symporter_sf"/>
</dbReference>
<dbReference type="AlphaFoldDB" id="A0A8J6XUM5"/>
<feature type="transmembrane region" description="Helical" evidence="8">
    <location>
        <begin position="28"/>
        <end position="47"/>
    </location>
</feature>
<evidence type="ECO:0000256" key="8">
    <source>
        <dbReference type="SAM" id="Phobius"/>
    </source>
</evidence>
<dbReference type="Pfam" id="PF00999">
    <property type="entry name" value="Na_H_Exchanger"/>
    <property type="match status" value="1"/>
</dbReference>
<evidence type="ECO:0000256" key="4">
    <source>
        <dbReference type="ARBA" id="ARBA00022692"/>
    </source>
</evidence>
<dbReference type="GO" id="GO:1902600">
    <property type="term" value="P:proton transmembrane transport"/>
    <property type="evidence" value="ECO:0007669"/>
    <property type="project" value="InterPro"/>
</dbReference>
<accession>A0A8J6XUM5</accession>
<evidence type="ECO:0000256" key="2">
    <source>
        <dbReference type="ARBA" id="ARBA00022448"/>
    </source>
</evidence>
<evidence type="ECO:0000256" key="5">
    <source>
        <dbReference type="ARBA" id="ARBA00022989"/>
    </source>
</evidence>
<evidence type="ECO:0000259" key="9">
    <source>
        <dbReference type="Pfam" id="PF00999"/>
    </source>
</evidence>
<dbReference type="InterPro" id="IPR006153">
    <property type="entry name" value="Cation/H_exchanger_TM"/>
</dbReference>
<feature type="transmembrane region" description="Helical" evidence="8">
    <location>
        <begin position="111"/>
        <end position="129"/>
    </location>
</feature>
<feature type="transmembrane region" description="Helical" evidence="8">
    <location>
        <begin position="212"/>
        <end position="229"/>
    </location>
</feature>
<evidence type="ECO:0000313" key="11">
    <source>
        <dbReference type="Proteomes" id="UP000648239"/>
    </source>
</evidence>
<dbReference type="GO" id="GO:0016020">
    <property type="term" value="C:membrane"/>
    <property type="evidence" value="ECO:0007669"/>
    <property type="project" value="UniProtKB-SubCell"/>
</dbReference>
<feature type="transmembrane region" description="Helical" evidence="8">
    <location>
        <begin position="141"/>
        <end position="163"/>
    </location>
</feature>
<protein>
    <submittedName>
        <fullName evidence="10">Cation:proton antiporter</fullName>
    </submittedName>
</protein>
<reference evidence="10 11" key="1">
    <citation type="submission" date="2020-08" db="EMBL/GenBank/DDBJ databases">
        <title>Acidobacteriota in marine sediments use diverse sulfur dissimilation pathways.</title>
        <authorList>
            <person name="Wasmund K."/>
        </authorList>
    </citation>
    <scope>NUCLEOTIDE SEQUENCE [LARGE SCALE GENOMIC DNA]</scope>
    <source>
        <strain evidence="10">MAG AM4</strain>
    </source>
</reference>
<dbReference type="GO" id="GO:0015297">
    <property type="term" value="F:antiporter activity"/>
    <property type="evidence" value="ECO:0007669"/>
    <property type="project" value="UniProtKB-KW"/>
</dbReference>
<feature type="transmembrane region" description="Helical" evidence="8">
    <location>
        <begin position="6"/>
        <end position="21"/>
    </location>
</feature>
<name>A0A8J6XUM5_9BACT</name>
<proteinExistence type="predicted"/>
<comment type="subcellular location">
    <subcellularLocation>
        <location evidence="1">Membrane</location>
        <topology evidence="1">Multi-pass membrane protein</topology>
    </subcellularLocation>
</comment>
<keyword evidence="2" id="KW-0813">Transport</keyword>
<feature type="transmembrane region" description="Helical" evidence="8">
    <location>
        <begin position="235"/>
        <end position="250"/>
    </location>
</feature>
<dbReference type="Gene3D" id="1.20.1530.20">
    <property type="match status" value="1"/>
</dbReference>
<feature type="transmembrane region" description="Helical" evidence="8">
    <location>
        <begin position="53"/>
        <end position="74"/>
    </location>
</feature>
<feature type="transmembrane region" description="Helical" evidence="8">
    <location>
        <begin position="290"/>
        <end position="314"/>
    </location>
</feature>
<organism evidence="10 11">
    <name type="scientific">Candidatus Polarisedimenticola svalbardensis</name>
    <dbReference type="NCBI Taxonomy" id="2886004"/>
    <lineage>
        <taxon>Bacteria</taxon>
        <taxon>Pseudomonadati</taxon>
        <taxon>Acidobacteriota</taxon>
        <taxon>Candidatus Polarisedimenticolia</taxon>
        <taxon>Candidatus Polarisedimenticolales</taxon>
        <taxon>Candidatus Polarisedimenticolaceae</taxon>
        <taxon>Candidatus Polarisedimenticola</taxon>
    </lineage>
</organism>
<keyword evidence="5 8" id="KW-1133">Transmembrane helix</keyword>
<keyword evidence="4 8" id="KW-0812">Transmembrane</keyword>
<keyword evidence="3" id="KW-0050">Antiport</keyword>
<dbReference type="EMBL" id="JACXWD010000024">
    <property type="protein sequence ID" value="MBD3868193.1"/>
    <property type="molecule type" value="Genomic_DNA"/>
</dbReference>
<feature type="transmembrane region" description="Helical" evidence="8">
    <location>
        <begin position="86"/>
        <end position="105"/>
    </location>
</feature>
<feature type="domain" description="Cation/H+ exchanger transmembrane" evidence="9">
    <location>
        <begin position="12"/>
        <end position="376"/>
    </location>
</feature>
<evidence type="ECO:0000256" key="1">
    <source>
        <dbReference type="ARBA" id="ARBA00004141"/>
    </source>
</evidence>
<keyword evidence="7 8" id="KW-0472">Membrane</keyword>
<dbReference type="PANTHER" id="PTHR43562">
    <property type="entry name" value="NAPA-TYPE SODIUM/HYDROGEN ANTIPORTER"/>
    <property type="match status" value="1"/>
</dbReference>
<feature type="transmembrane region" description="Helical" evidence="8">
    <location>
        <begin position="262"/>
        <end position="278"/>
    </location>
</feature>
<evidence type="ECO:0000313" key="10">
    <source>
        <dbReference type="EMBL" id="MBD3868193.1"/>
    </source>
</evidence>
<sequence>MEDAISIIVIALAAFLLPFIADHFRVPAIVLEIVFGIIVGPSLLGLIHSTEVFAFLAELGFLLLMFLSGFEIDLHQMERQGKVQVFTALAVFGLTLFLANLSAGFLGHGRFMTLLLATTSVGLVVPTLRSTGMSGSTLGQSILMSALAADFLTLVAAAIFAMVTEHGAGWHLLNFPVLFLLIALVLMALRRFAWWYPEKVERMFARDDPEEIGIRACLALMFVFVGLSYPLKVEPILGAFLAGTVFALVFRHRGHLEQKMSGFSYGFLVPIFFIHVGVQFDLRALMEPGVLLAALKLLAAAVLVKLLAASVLLFRGQSLRNVLAAGVLLSTRMSLVIAMAELGTRLGLLDRTLEAQIILLAVVTAVVAPILFRMLVTRPQPAGAGIHS</sequence>
<dbReference type="Proteomes" id="UP000648239">
    <property type="component" value="Unassembled WGS sequence"/>
</dbReference>
<evidence type="ECO:0000256" key="7">
    <source>
        <dbReference type="ARBA" id="ARBA00023136"/>
    </source>
</evidence>
<dbReference type="PANTHER" id="PTHR43562:SF1">
    <property type="entry name" value="NA(+)_H(+) ANTIPORTER YJBQ-RELATED"/>
    <property type="match status" value="1"/>
</dbReference>
<evidence type="ECO:0000256" key="6">
    <source>
        <dbReference type="ARBA" id="ARBA00023065"/>
    </source>
</evidence>